<keyword evidence="5 9" id="KW-0997">Cell inner membrane</keyword>
<keyword evidence="4 9" id="KW-1003">Cell membrane</keyword>
<dbReference type="RefSeq" id="WP_341725619.1">
    <property type="nucleotide sequence ID" value="NZ_JBBWWT010000003.1"/>
</dbReference>
<evidence type="ECO:0000256" key="2">
    <source>
        <dbReference type="ARBA" id="ARBA00009477"/>
    </source>
</evidence>
<feature type="domain" description="AprE-like beta-barrel" evidence="12">
    <location>
        <begin position="362"/>
        <end position="451"/>
    </location>
</feature>
<dbReference type="PROSITE" id="PS00543">
    <property type="entry name" value="HLYD_FAMILY"/>
    <property type="match status" value="1"/>
</dbReference>
<comment type="caution">
    <text evidence="13">The sequence shown here is derived from an EMBL/GenBank/DDBJ whole genome shotgun (WGS) entry which is preliminary data.</text>
</comment>
<dbReference type="Gene3D" id="2.40.50.100">
    <property type="match status" value="1"/>
</dbReference>
<evidence type="ECO:0000256" key="4">
    <source>
        <dbReference type="ARBA" id="ARBA00022475"/>
    </source>
</evidence>
<dbReference type="PANTHER" id="PTHR30386:SF27">
    <property type="entry name" value="MEMBRANE FUSION PROTEIN (MFP) FAMILY PROTEIN"/>
    <property type="match status" value="1"/>
</dbReference>
<organism evidence="13 14">
    <name type="scientific">Pseudoxanthomonas putridarboris</name>
    <dbReference type="NCBI Taxonomy" id="752605"/>
    <lineage>
        <taxon>Bacteria</taxon>
        <taxon>Pseudomonadati</taxon>
        <taxon>Pseudomonadota</taxon>
        <taxon>Gammaproteobacteria</taxon>
        <taxon>Lysobacterales</taxon>
        <taxon>Lysobacteraceae</taxon>
        <taxon>Pseudoxanthomonas</taxon>
    </lineage>
</organism>
<evidence type="ECO:0000256" key="5">
    <source>
        <dbReference type="ARBA" id="ARBA00022519"/>
    </source>
</evidence>
<feature type="domain" description="CyaD-like alpha-helical hairpin" evidence="11">
    <location>
        <begin position="128"/>
        <end position="324"/>
    </location>
</feature>
<proteinExistence type="inferred from homology"/>
<comment type="similarity">
    <text evidence="2 9">Belongs to the membrane fusion protein (MFP) (TC 8.A.1) family.</text>
</comment>
<keyword evidence="10" id="KW-0175">Coiled coil</keyword>
<evidence type="ECO:0000259" key="12">
    <source>
        <dbReference type="Pfam" id="PF26002"/>
    </source>
</evidence>
<dbReference type="Pfam" id="PF25988">
    <property type="entry name" value="HH_CyaD"/>
    <property type="match status" value="1"/>
</dbReference>
<keyword evidence="7 9" id="KW-1133">Transmembrane helix</keyword>
<evidence type="ECO:0000256" key="3">
    <source>
        <dbReference type="ARBA" id="ARBA00022448"/>
    </source>
</evidence>
<dbReference type="EMBL" id="JBBWWT010000003">
    <property type="protein sequence ID" value="MEL1264439.1"/>
    <property type="molecule type" value="Genomic_DNA"/>
</dbReference>
<evidence type="ECO:0000256" key="8">
    <source>
        <dbReference type="ARBA" id="ARBA00023136"/>
    </source>
</evidence>
<protein>
    <recommendedName>
        <fullName evidence="9">Membrane fusion protein (MFP) family protein</fullName>
    </recommendedName>
</protein>
<keyword evidence="14" id="KW-1185">Reference proteome</keyword>
<dbReference type="Pfam" id="PF26002">
    <property type="entry name" value="Beta-barrel_AprE"/>
    <property type="match status" value="1"/>
</dbReference>
<feature type="coiled-coil region" evidence="10">
    <location>
        <begin position="264"/>
        <end position="291"/>
    </location>
</feature>
<comment type="subcellular location">
    <subcellularLocation>
        <location evidence="1 9">Cell inner membrane</location>
        <topology evidence="1 9">Single-pass membrane protein</topology>
    </subcellularLocation>
</comment>
<evidence type="ECO:0000256" key="1">
    <source>
        <dbReference type="ARBA" id="ARBA00004377"/>
    </source>
</evidence>
<dbReference type="Proteomes" id="UP001459204">
    <property type="component" value="Unassembled WGS sequence"/>
</dbReference>
<evidence type="ECO:0000256" key="10">
    <source>
        <dbReference type="SAM" id="Coils"/>
    </source>
</evidence>
<evidence type="ECO:0000256" key="9">
    <source>
        <dbReference type="RuleBase" id="RU365093"/>
    </source>
</evidence>
<reference evidence="13 14" key="1">
    <citation type="submission" date="2024-04" db="EMBL/GenBank/DDBJ databases">
        <title>Draft genome sequence of Pseudoxanthomonas putridarboris WD12.</title>
        <authorList>
            <person name="Oh J."/>
        </authorList>
    </citation>
    <scope>NUCLEOTIDE SEQUENCE [LARGE SCALE GENOMIC DNA]</scope>
    <source>
        <strain evidence="13 14">WD12</strain>
    </source>
</reference>
<evidence type="ECO:0000313" key="14">
    <source>
        <dbReference type="Proteomes" id="UP001459204"/>
    </source>
</evidence>
<dbReference type="InterPro" id="IPR006144">
    <property type="entry name" value="Secretion_HlyD_CS"/>
</dbReference>
<accession>A0ABU9J0L5</accession>
<evidence type="ECO:0000256" key="7">
    <source>
        <dbReference type="ARBA" id="ARBA00022989"/>
    </source>
</evidence>
<dbReference type="InterPro" id="IPR050739">
    <property type="entry name" value="MFP"/>
</dbReference>
<keyword evidence="3 9" id="KW-0813">Transport</keyword>
<dbReference type="NCBIfam" id="TIGR01843">
    <property type="entry name" value="type_I_hlyD"/>
    <property type="match status" value="1"/>
</dbReference>
<sequence>MKHVWEAAKDFLGRYRQAFGAAWKIRDQLDPPKRTEDELAFLPAQLELVESPTSPATRWTMRIIMALFCAALLWAILGKLDIVAVAPGKTVVGSRTKVIQTAETAVVRSIRVKDGQAVKQGDLLVELDATATGADYQQADDALINARLAELRYAAMVEAMDRGTLPGQPVPEPGIPVERLQATWQLAGSEFATFQAQQQRLKATIEQHRAQAQTVRTQLAPLEQSLAISRERVSDLERLLGGQYVSRHEYLARKQEMVEMQRALAAQKASLIEAQSAIAGAQEELRVLEADTRQKTFDGLRQAREQVGQYAPQVTKTEQRNQLMQLRAPVDGSVQQLVIHTVGGVVTPAQALMAIVPSEESLEVEATVLNKDIGFVRPGQRATVKVESFPYTRYGYLEGIVETVSHDAAQDENLGLIFPARVKLANPSLVIDGVKVALTPGMSLSVEIKTGKRRVIDYLLSPLKQHGSEALRER</sequence>
<feature type="transmembrane region" description="Helical" evidence="9">
    <location>
        <begin position="59"/>
        <end position="77"/>
    </location>
</feature>
<evidence type="ECO:0000313" key="13">
    <source>
        <dbReference type="EMBL" id="MEL1264439.1"/>
    </source>
</evidence>
<dbReference type="InterPro" id="IPR059040">
    <property type="entry name" value="HH_CyaD-like"/>
</dbReference>
<dbReference type="PANTHER" id="PTHR30386">
    <property type="entry name" value="MEMBRANE FUSION SUBUNIT OF EMRAB-TOLC MULTIDRUG EFFLUX PUMP"/>
    <property type="match status" value="1"/>
</dbReference>
<dbReference type="InterPro" id="IPR010129">
    <property type="entry name" value="T1SS_HlyD"/>
</dbReference>
<name>A0ABU9J0L5_9GAMM</name>
<keyword evidence="6 9" id="KW-0812">Transmembrane</keyword>
<dbReference type="PRINTS" id="PR01490">
    <property type="entry name" value="RTXTOXIND"/>
</dbReference>
<gene>
    <name evidence="13" type="ORF">AAD027_08660</name>
</gene>
<dbReference type="Gene3D" id="2.40.30.170">
    <property type="match status" value="1"/>
</dbReference>
<evidence type="ECO:0000256" key="6">
    <source>
        <dbReference type="ARBA" id="ARBA00022692"/>
    </source>
</evidence>
<keyword evidence="8 9" id="KW-0472">Membrane</keyword>
<dbReference type="InterPro" id="IPR058982">
    <property type="entry name" value="Beta-barrel_AprE"/>
</dbReference>
<evidence type="ECO:0000259" key="11">
    <source>
        <dbReference type="Pfam" id="PF25988"/>
    </source>
</evidence>